<dbReference type="Pfam" id="PF13641">
    <property type="entry name" value="Glyco_tranf_2_3"/>
    <property type="match status" value="1"/>
</dbReference>
<feature type="transmembrane region" description="Helical" evidence="4">
    <location>
        <begin position="6"/>
        <end position="24"/>
    </location>
</feature>
<dbReference type="Gene3D" id="3.90.550.10">
    <property type="entry name" value="Spore Coat Polysaccharide Biosynthesis Protein SpsA, Chain A"/>
    <property type="match status" value="1"/>
</dbReference>
<evidence type="ECO:0000256" key="4">
    <source>
        <dbReference type="SAM" id="Phobius"/>
    </source>
</evidence>
<dbReference type="PANTHER" id="PTHR43630">
    <property type="entry name" value="POLY-BETA-1,6-N-ACETYL-D-GLUCOSAMINE SYNTHASE"/>
    <property type="match status" value="1"/>
</dbReference>
<dbReference type="PANTHER" id="PTHR43630:SF1">
    <property type="entry name" value="POLY-BETA-1,6-N-ACETYL-D-GLUCOSAMINE SYNTHASE"/>
    <property type="match status" value="1"/>
</dbReference>
<dbReference type="Proteomes" id="UP000061382">
    <property type="component" value="Chromosome"/>
</dbReference>
<reference evidence="5 6" key="1">
    <citation type="submission" date="2015-08" db="EMBL/GenBank/DDBJ databases">
        <title>Complete genome sequence of Rufibacter tibetensis strain 1351t, a radiation-resistant bacterium from tibet plateau.</title>
        <authorList>
            <person name="Dai J."/>
        </authorList>
    </citation>
    <scope>NUCLEOTIDE SEQUENCE [LARGE SCALE GENOMIC DNA]</scope>
    <source>
        <strain evidence="5 6">1351</strain>
    </source>
</reference>
<dbReference type="OrthoDB" id="9800276at2"/>
<keyword evidence="2" id="KW-0328">Glycosyltransferase</keyword>
<name>A0A0N7HX33_9BACT</name>
<comment type="similarity">
    <text evidence="1">Belongs to the glycosyltransferase 2 family.</text>
</comment>
<evidence type="ECO:0000313" key="6">
    <source>
        <dbReference type="Proteomes" id="UP000061382"/>
    </source>
</evidence>
<feature type="transmembrane region" description="Helical" evidence="4">
    <location>
        <begin position="332"/>
        <end position="354"/>
    </location>
</feature>
<dbReference type="KEGG" id="rti:DC20_20470"/>
<organism evidence="5 6">
    <name type="scientific">Rufibacter tibetensis</name>
    <dbReference type="NCBI Taxonomy" id="512763"/>
    <lineage>
        <taxon>Bacteria</taxon>
        <taxon>Pseudomonadati</taxon>
        <taxon>Bacteroidota</taxon>
        <taxon>Cytophagia</taxon>
        <taxon>Cytophagales</taxon>
        <taxon>Hymenobacteraceae</taxon>
        <taxon>Rufibacter</taxon>
    </lineage>
</organism>
<feature type="transmembrane region" description="Helical" evidence="4">
    <location>
        <begin position="271"/>
        <end position="292"/>
    </location>
</feature>
<keyword evidence="6" id="KW-1185">Reference proteome</keyword>
<dbReference type="SUPFAM" id="SSF53448">
    <property type="entry name" value="Nucleotide-diphospho-sugar transferases"/>
    <property type="match status" value="1"/>
</dbReference>
<feature type="transmembrane region" description="Helical" evidence="4">
    <location>
        <begin position="298"/>
        <end position="320"/>
    </location>
</feature>
<proteinExistence type="inferred from homology"/>
<evidence type="ECO:0000256" key="3">
    <source>
        <dbReference type="ARBA" id="ARBA00022679"/>
    </source>
</evidence>
<dbReference type="EMBL" id="CP012643">
    <property type="protein sequence ID" value="ALJ00929.1"/>
    <property type="molecule type" value="Genomic_DNA"/>
</dbReference>
<dbReference type="AlphaFoldDB" id="A0A0N7HX33"/>
<protein>
    <submittedName>
        <fullName evidence="5">Family 2 glycosyl transferase</fullName>
    </submittedName>
</protein>
<evidence type="ECO:0000256" key="1">
    <source>
        <dbReference type="ARBA" id="ARBA00006739"/>
    </source>
</evidence>
<evidence type="ECO:0000256" key="2">
    <source>
        <dbReference type="ARBA" id="ARBA00022676"/>
    </source>
</evidence>
<dbReference type="PATRIC" id="fig|512763.3.peg.4492"/>
<dbReference type="STRING" id="512763.DC20_20470"/>
<sequence length="363" mass="42109">MLFSLGFLTFYFTLFLVLLGLWWFRKPRVAFPLTNYPRVSILIAARNEQHHILQCLEAIDLLHYPKDKLEVMVGDDRSSDKTRQLVEAYSQSHAYVRCLPITQDIPGTKGKANVLAQLAHQATSDFYFITDADIEVPTHWIETMLGHLTPTTGIVTGITTTNGTSLFDRLQTLDWLYNLGLMQVVADRGLPVSTMGNNMLITRQAYEAVGGFEGIPFSITEDVQLFRSVLEKGFKTANVYSKDVLAWSLPAPDLLTLFQQRRRWMRGSVHLPWYMLMLFVVHSSYYPVWFPLFMHTSWGIWLGIFVFKVFLQSLFVHASVKRVGLKTRWPDLFFLEIYLLVSFMILIVFFFLPFKVKWKGRYY</sequence>
<dbReference type="InterPro" id="IPR029044">
    <property type="entry name" value="Nucleotide-diphossugar_trans"/>
</dbReference>
<gene>
    <name evidence="5" type="ORF">DC20_20470</name>
</gene>
<keyword evidence="3 5" id="KW-0808">Transferase</keyword>
<keyword evidence="4" id="KW-1133">Transmembrane helix</keyword>
<keyword evidence="4" id="KW-0812">Transmembrane</keyword>
<dbReference type="GO" id="GO:0016757">
    <property type="term" value="F:glycosyltransferase activity"/>
    <property type="evidence" value="ECO:0007669"/>
    <property type="project" value="UniProtKB-KW"/>
</dbReference>
<evidence type="ECO:0000313" key="5">
    <source>
        <dbReference type="EMBL" id="ALJ00929.1"/>
    </source>
</evidence>
<keyword evidence="4" id="KW-0472">Membrane</keyword>
<dbReference type="RefSeq" id="WP_062545554.1">
    <property type="nucleotide sequence ID" value="NZ_CP012643.1"/>
</dbReference>
<accession>A0A0N7HX33</accession>